<proteinExistence type="predicted"/>
<dbReference type="Pfam" id="PF17775">
    <property type="entry name" value="YchJ_M-like"/>
    <property type="match status" value="1"/>
</dbReference>
<reference evidence="2 3" key="1">
    <citation type="submission" date="2013-09" db="EMBL/GenBank/DDBJ databases">
        <title>Complete genome sequence of Corynebacterium doosanense CAU 212(T) (=DSM 45436(T)), isolated from activated sludge.</title>
        <authorList>
            <person name="Schaffert L."/>
            <person name="Albersmeier A."/>
            <person name="Kalinowski J."/>
            <person name="Ruckert C."/>
        </authorList>
    </citation>
    <scope>NUCLEOTIDE SEQUENCE [LARGE SCALE GENOMIC DNA]</scope>
    <source>
        <strain evidence="2 3">CAU 212</strain>
    </source>
</reference>
<dbReference type="Gene3D" id="3.10.450.50">
    <property type="match status" value="1"/>
</dbReference>
<dbReference type="EMBL" id="CP006764">
    <property type="protein sequence ID" value="AIT61046.1"/>
    <property type="molecule type" value="Genomic_DNA"/>
</dbReference>
<dbReference type="KEGG" id="cdo:CDOO_07125"/>
<dbReference type="eggNOG" id="COG3012">
    <property type="taxonomic scope" value="Bacteria"/>
</dbReference>
<dbReference type="RefSeq" id="WP_020384577.1">
    <property type="nucleotide sequence ID" value="NZ_AQUX01000003.1"/>
</dbReference>
<dbReference type="InterPro" id="IPR032710">
    <property type="entry name" value="NTF2-like_dom_sf"/>
</dbReference>
<dbReference type="PANTHER" id="PTHR33747">
    <property type="entry name" value="UPF0225 PROTEIN SCO1677"/>
    <property type="match status" value="1"/>
</dbReference>
<dbReference type="STRING" id="558173.CDOO_07125"/>
<dbReference type="PANTHER" id="PTHR33747:SF1">
    <property type="entry name" value="ADENYLATE CYCLASE-ASSOCIATED CAP C-TERMINAL DOMAIN-CONTAINING PROTEIN"/>
    <property type="match status" value="1"/>
</dbReference>
<dbReference type="Proteomes" id="UP000029914">
    <property type="component" value="Chromosome"/>
</dbReference>
<dbReference type="HOGENOM" id="CLU_099590_2_0_11"/>
<dbReference type="OrthoDB" id="21421at2"/>
<name>A0A097IFZ0_9CORY</name>
<gene>
    <name evidence="2" type="ORF">CDOO_07125</name>
</gene>
<protein>
    <recommendedName>
        <fullName evidence="1">YchJ-like middle NTF2-like domain-containing protein</fullName>
    </recommendedName>
</protein>
<keyword evidence="3" id="KW-1185">Reference proteome</keyword>
<evidence type="ECO:0000313" key="3">
    <source>
        <dbReference type="Proteomes" id="UP000029914"/>
    </source>
</evidence>
<dbReference type="Pfam" id="PF02810">
    <property type="entry name" value="SEC-C"/>
    <property type="match status" value="1"/>
</dbReference>
<organism evidence="2 3">
    <name type="scientific">Corynebacterium doosanense CAU 212 = DSM 45436</name>
    <dbReference type="NCBI Taxonomy" id="558173"/>
    <lineage>
        <taxon>Bacteria</taxon>
        <taxon>Bacillati</taxon>
        <taxon>Actinomycetota</taxon>
        <taxon>Actinomycetes</taxon>
        <taxon>Mycobacteriales</taxon>
        <taxon>Corynebacteriaceae</taxon>
        <taxon>Corynebacterium</taxon>
    </lineage>
</organism>
<dbReference type="InterPro" id="IPR004027">
    <property type="entry name" value="SEC_C_motif"/>
</dbReference>
<dbReference type="SUPFAM" id="SSF54427">
    <property type="entry name" value="NTF2-like"/>
    <property type="match status" value="1"/>
</dbReference>
<dbReference type="InterPro" id="IPR048469">
    <property type="entry name" value="YchJ-like_M"/>
</dbReference>
<accession>A0A097IFZ0</accession>
<dbReference type="AlphaFoldDB" id="A0A097IFZ0"/>
<sequence>MDPHSRCPCGTGLTYGDCCGRYHAGEPAPTAETLMRSRFTAFATGNTDYLLRTWDPLTRPETLDLSESPVRFYRLDILDVSAGGLLDDAGEVEFEAFYKGQVAGSQRERSRFVRGSDRRWCYSAGDVS</sequence>
<feature type="domain" description="YchJ-like middle NTF2-like" evidence="1">
    <location>
        <begin position="30"/>
        <end position="125"/>
    </location>
</feature>
<evidence type="ECO:0000313" key="2">
    <source>
        <dbReference type="EMBL" id="AIT61046.1"/>
    </source>
</evidence>
<evidence type="ECO:0000259" key="1">
    <source>
        <dbReference type="Pfam" id="PF17775"/>
    </source>
</evidence>